<sequence>MVYEKEDLLKLLYRGDAVGVIKPGVDDPPWFFGEVTFEPDTTELQLFLLRFTDEDDAHEDISVSDERLNHENWCIVDATGRKIGIFLPAFYENNDIYWRLR</sequence>
<proteinExistence type="predicted"/>
<accession>A0A8J7U6T5</accession>
<evidence type="ECO:0000313" key="1">
    <source>
        <dbReference type="EMBL" id="MBO1321763.1"/>
    </source>
</evidence>
<dbReference type="RefSeq" id="WP_207861736.1">
    <property type="nucleotide sequence ID" value="NZ_JAFREP010000027.1"/>
</dbReference>
<evidence type="ECO:0000313" key="2">
    <source>
        <dbReference type="Proteomes" id="UP000664417"/>
    </source>
</evidence>
<dbReference type="EMBL" id="JAFREP010000027">
    <property type="protein sequence ID" value="MBO1321763.1"/>
    <property type="molecule type" value="Genomic_DNA"/>
</dbReference>
<reference evidence="1" key="1">
    <citation type="submission" date="2021-03" db="EMBL/GenBank/DDBJ databases">
        <authorList>
            <person name="Wang G."/>
        </authorList>
    </citation>
    <scope>NUCLEOTIDE SEQUENCE</scope>
    <source>
        <strain evidence="1">KCTC 12899</strain>
    </source>
</reference>
<dbReference type="AlphaFoldDB" id="A0A8J7U6T5"/>
<protein>
    <submittedName>
        <fullName evidence="1">Uncharacterized protein</fullName>
    </submittedName>
</protein>
<keyword evidence="2" id="KW-1185">Reference proteome</keyword>
<name>A0A8J7U6T5_9BACT</name>
<gene>
    <name evidence="1" type="ORF">J3U88_25010</name>
</gene>
<organism evidence="1 2">
    <name type="scientific">Acanthopleuribacter pedis</name>
    <dbReference type="NCBI Taxonomy" id="442870"/>
    <lineage>
        <taxon>Bacteria</taxon>
        <taxon>Pseudomonadati</taxon>
        <taxon>Acidobacteriota</taxon>
        <taxon>Holophagae</taxon>
        <taxon>Acanthopleuribacterales</taxon>
        <taxon>Acanthopleuribacteraceae</taxon>
        <taxon>Acanthopleuribacter</taxon>
    </lineage>
</organism>
<comment type="caution">
    <text evidence="1">The sequence shown here is derived from an EMBL/GenBank/DDBJ whole genome shotgun (WGS) entry which is preliminary data.</text>
</comment>
<dbReference type="Proteomes" id="UP000664417">
    <property type="component" value="Unassembled WGS sequence"/>
</dbReference>